<dbReference type="EMBL" id="NQIK02000002">
    <property type="protein sequence ID" value="KAF7574669.1"/>
    <property type="molecule type" value="Genomic_DNA"/>
</dbReference>
<evidence type="ECO:0000313" key="1">
    <source>
        <dbReference type="EMBL" id="KAF7574669.1"/>
    </source>
</evidence>
<organism evidence="1 2">
    <name type="scientific">Pyrenophora tritici-repentis</name>
    <dbReference type="NCBI Taxonomy" id="45151"/>
    <lineage>
        <taxon>Eukaryota</taxon>
        <taxon>Fungi</taxon>
        <taxon>Dikarya</taxon>
        <taxon>Ascomycota</taxon>
        <taxon>Pezizomycotina</taxon>
        <taxon>Dothideomycetes</taxon>
        <taxon>Pleosporomycetidae</taxon>
        <taxon>Pleosporales</taxon>
        <taxon>Pleosporineae</taxon>
        <taxon>Pleosporaceae</taxon>
        <taxon>Pyrenophora</taxon>
    </lineage>
</organism>
<sequence length="171" mass="18352">MASASLAGIPGVLMVGVLVPGVLVVGEVACPWVCGRGGPSEGILTVWCKWVLGISTMGVMAKWHHLAWRRLSASWEAVLETWHWDDQAGAPAPAFEGADKGSRRHLRRLEVPEGRIEALPVAACVRAPVCFDCDCGYGSRGGKGDRARVLRGAKRFVRDARLWNADPVGAL</sequence>
<proteinExistence type="predicted"/>
<dbReference type="Proteomes" id="UP000245464">
    <property type="component" value="Chromosome 2"/>
</dbReference>
<dbReference type="GeneID" id="90955502"/>
<reference evidence="1 2" key="1">
    <citation type="journal article" date="2018" name="BMC Genomics">
        <title>Comparative genomics of the wheat fungal pathogen Pyrenophora tritici-repentis reveals chromosomal variations and genome plasticity.</title>
        <authorList>
            <person name="Moolhuijzen P."/>
            <person name="See P.T."/>
            <person name="Hane J.K."/>
            <person name="Shi G."/>
            <person name="Liu Z."/>
            <person name="Oliver R.P."/>
            <person name="Moffat C.S."/>
        </authorList>
    </citation>
    <scope>NUCLEOTIDE SEQUENCE [LARGE SCALE GENOMIC DNA]</scope>
    <source>
        <strain evidence="1">M4</strain>
    </source>
</reference>
<dbReference type="AlphaFoldDB" id="A0A834S349"/>
<accession>A0A834S349</accession>
<comment type="caution">
    <text evidence="1">The sequence shown here is derived from an EMBL/GenBank/DDBJ whole genome shotgun (WGS) entry which is preliminary data.</text>
</comment>
<protein>
    <submittedName>
        <fullName evidence="1">Uncharacterized protein</fullName>
    </submittedName>
</protein>
<dbReference type="RefSeq" id="XP_065964226.1">
    <property type="nucleotide sequence ID" value="XM_066105599.1"/>
</dbReference>
<dbReference type="KEGG" id="ptrr:90955502"/>
<evidence type="ECO:0000313" key="2">
    <source>
        <dbReference type="Proteomes" id="UP000245464"/>
    </source>
</evidence>
<gene>
    <name evidence="1" type="ORF">PtrM4_062930</name>
</gene>
<name>A0A834S349_9PLEO</name>